<organism evidence="1 2">
    <name type="scientific">Cohnella candidum</name>
    <dbReference type="NCBI Taxonomy" id="2674991"/>
    <lineage>
        <taxon>Bacteria</taxon>
        <taxon>Bacillati</taxon>
        <taxon>Bacillota</taxon>
        <taxon>Bacilli</taxon>
        <taxon>Bacillales</taxon>
        <taxon>Paenibacillaceae</taxon>
        <taxon>Cohnella</taxon>
    </lineage>
</organism>
<evidence type="ECO:0000313" key="1">
    <source>
        <dbReference type="EMBL" id="AYQ72117.1"/>
    </source>
</evidence>
<gene>
    <name evidence="1" type="ORF">EAV92_05745</name>
</gene>
<sequence>MIQNQSTYHIEKMIQHRQTEMDRNIRRGLYLKTIVADQAVSSDPKAGAERGFWHKWFGSKRLHTS</sequence>
<dbReference type="EMBL" id="CP033433">
    <property type="protein sequence ID" value="AYQ72117.1"/>
    <property type="molecule type" value="Genomic_DNA"/>
</dbReference>
<keyword evidence="2" id="KW-1185">Reference proteome</keyword>
<dbReference type="Proteomes" id="UP000269097">
    <property type="component" value="Chromosome"/>
</dbReference>
<evidence type="ECO:0000313" key="2">
    <source>
        <dbReference type="Proteomes" id="UP000269097"/>
    </source>
</evidence>
<dbReference type="RefSeq" id="WP_123040177.1">
    <property type="nucleotide sequence ID" value="NZ_CP033433.1"/>
</dbReference>
<dbReference type="KEGG" id="coh:EAV92_05745"/>
<dbReference type="AlphaFoldDB" id="A0A3G3JW88"/>
<proteinExistence type="predicted"/>
<reference evidence="1 2" key="1">
    <citation type="submission" date="2018-10" db="EMBL/GenBank/DDBJ databases">
        <title>Genome Sequence of Cohnella sp.</title>
        <authorList>
            <person name="Srinivasan S."/>
            <person name="Kim M.K."/>
        </authorList>
    </citation>
    <scope>NUCLEOTIDE SEQUENCE [LARGE SCALE GENOMIC DNA]</scope>
    <source>
        <strain evidence="1 2">18JY8-7</strain>
    </source>
</reference>
<accession>A0A3G3JW88</accession>
<protein>
    <submittedName>
        <fullName evidence="1">Uncharacterized protein</fullName>
    </submittedName>
</protein>
<name>A0A3G3JW88_9BACL</name>